<proteinExistence type="predicted"/>
<dbReference type="SUPFAM" id="SSF56747">
    <property type="entry name" value="Prim-pol domain"/>
    <property type="match status" value="1"/>
</dbReference>
<feature type="domain" description="DNA primase/polymerase bifunctional N-terminal" evidence="1">
    <location>
        <begin position="2"/>
        <end position="48"/>
    </location>
</feature>
<dbReference type="Pfam" id="PF09250">
    <property type="entry name" value="Prim-Pol"/>
    <property type="match status" value="1"/>
</dbReference>
<evidence type="ECO:0000313" key="3">
    <source>
        <dbReference type="Proteomes" id="UP000321769"/>
    </source>
</evidence>
<dbReference type="InterPro" id="IPR015330">
    <property type="entry name" value="DNA_primase/pol_bifunc_N"/>
</dbReference>
<sequence length="182" mass="19219">MRTPSGGVHAYFPVDARREQRSWQVAAKHIDFRGEGGYIVVPPSAVADSDGVGGVYKSIAVAENHEPKPVDADALRSFLAPSKTLARPQGRPPVGTSPERLARWVASLTEGGRNAGLYWAANRMRDEGHDADATATLLVPAAGEAGLDGRESLRTIQSAYRAAPITPSAPARQLQAAEGLGL</sequence>
<protein>
    <recommendedName>
        <fullName evidence="1">DNA primase/polymerase bifunctional N-terminal domain-containing protein</fullName>
    </recommendedName>
</protein>
<organism evidence="2 3">
    <name type="scientific">Aeromicrobium flavum</name>
    <dbReference type="NCBI Taxonomy" id="416568"/>
    <lineage>
        <taxon>Bacteria</taxon>
        <taxon>Bacillati</taxon>
        <taxon>Actinomycetota</taxon>
        <taxon>Actinomycetes</taxon>
        <taxon>Propionibacteriales</taxon>
        <taxon>Nocardioidaceae</taxon>
        <taxon>Aeromicrobium</taxon>
    </lineage>
</organism>
<name>A0A512HRE5_9ACTN</name>
<accession>A0A512HRE5</accession>
<comment type="caution">
    <text evidence="2">The sequence shown here is derived from an EMBL/GenBank/DDBJ whole genome shotgun (WGS) entry which is preliminary data.</text>
</comment>
<evidence type="ECO:0000259" key="1">
    <source>
        <dbReference type="Pfam" id="PF09250"/>
    </source>
</evidence>
<keyword evidence="3" id="KW-1185">Reference proteome</keyword>
<dbReference type="Proteomes" id="UP000321769">
    <property type="component" value="Unassembled WGS sequence"/>
</dbReference>
<evidence type="ECO:0000313" key="2">
    <source>
        <dbReference type="EMBL" id="GEO87940.1"/>
    </source>
</evidence>
<dbReference type="AlphaFoldDB" id="A0A512HRE5"/>
<gene>
    <name evidence="2" type="ORF">AFL01nite_02670</name>
</gene>
<dbReference type="EMBL" id="BJZQ01000001">
    <property type="protein sequence ID" value="GEO87940.1"/>
    <property type="molecule type" value="Genomic_DNA"/>
</dbReference>
<reference evidence="2 3" key="1">
    <citation type="submission" date="2019-07" db="EMBL/GenBank/DDBJ databases">
        <title>Whole genome shotgun sequence of Aeromicrobium flavum NBRC 107625.</title>
        <authorList>
            <person name="Hosoyama A."/>
            <person name="Uohara A."/>
            <person name="Ohji S."/>
            <person name="Ichikawa N."/>
        </authorList>
    </citation>
    <scope>NUCLEOTIDE SEQUENCE [LARGE SCALE GENOMIC DNA]</scope>
    <source>
        <strain evidence="2 3">NBRC 107625</strain>
    </source>
</reference>